<evidence type="ECO:0000313" key="2">
    <source>
        <dbReference type="EMBL" id="CDF82706.1"/>
    </source>
</evidence>
<evidence type="ECO:0000313" key="3">
    <source>
        <dbReference type="Proteomes" id="UP000025241"/>
    </source>
</evidence>
<dbReference type="PATRIC" id="fig|1301098.3.peg.1335"/>
<dbReference type="InterPro" id="IPR011225">
    <property type="entry name" value="IV_sec_VirJ"/>
</dbReference>
<evidence type="ECO:0000259" key="1">
    <source>
        <dbReference type="Pfam" id="PF06057"/>
    </source>
</evidence>
<dbReference type="Gene3D" id="3.40.50.1820">
    <property type="entry name" value="alpha/beta hydrolase"/>
    <property type="match status" value="1"/>
</dbReference>
<organism evidence="2 3">
    <name type="scientific">Pseudomonas knackmussii (strain DSM 6978 / CCUG 54928 / LMG 23759 / B13)</name>
    <dbReference type="NCBI Taxonomy" id="1301098"/>
    <lineage>
        <taxon>Bacteria</taxon>
        <taxon>Pseudomonadati</taxon>
        <taxon>Pseudomonadota</taxon>
        <taxon>Gammaproteobacteria</taxon>
        <taxon>Pseudomonadales</taxon>
        <taxon>Pseudomonadaceae</taxon>
        <taxon>Pseudomonas</taxon>
    </lineage>
</organism>
<feature type="domain" description="Bacterial virulence" evidence="1">
    <location>
        <begin position="232"/>
        <end position="419"/>
    </location>
</feature>
<dbReference type="HOGENOM" id="CLU_033710_0_0_6"/>
<dbReference type="Pfam" id="PF06057">
    <property type="entry name" value="VirJ"/>
    <property type="match status" value="1"/>
</dbReference>
<dbReference type="AlphaFoldDB" id="A0A024HCX5"/>
<dbReference type="ESTHER" id="psekb-a0a024hcx5">
    <property type="family name" value="VirJ"/>
</dbReference>
<dbReference type="PIRSF" id="PIRSF029063">
    <property type="entry name" value="IV_sec_VirJ"/>
    <property type="match status" value="1"/>
</dbReference>
<reference evidence="2 3" key="2">
    <citation type="submission" date="2014-05" db="EMBL/GenBank/DDBJ databases">
        <title>Genome sequence of the 3-chlorobenzoate degrading bacterium Pseudomonas knackmussii B13 shows multiple evidence for horizontal gene transfer.</title>
        <authorList>
            <person name="Miyazaki R."/>
            <person name="Bertelli C."/>
            <person name="Falquet L."/>
            <person name="Robinson-Rechavi M."/>
            <person name="Gharib W."/>
            <person name="Roy S."/>
            <person name="Van der Meer J.R."/>
        </authorList>
    </citation>
    <scope>NUCLEOTIDE SEQUENCE [LARGE SCALE GENOMIC DNA]</scope>
    <source>
        <strain evidence="2 3">B13</strain>
    </source>
</reference>
<dbReference type="eggNOG" id="COG3946">
    <property type="taxonomic scope" value="Bacteria"/>
</dbReference>
<dbReference type="SUPFAM" id="SSF53474">
    <property type="entry name" value="alpha/beta-Hydrolases"/>
    <property type="match status" value="1"/>
</dbReference>
<dbReference type="KEGG" id="pkc:PKB_1341"/>
<dbReference type="RefSeq" id="WP_043250082.1">
    <property type="nucleotide sequence ID" value="NZ_HG322950.1"/>
</dbReference>
<dbReference type="OrthoDB" id="641022at2"/>
<dbReference type="STRING" id="1301098.PKB_1341"/>
<dbReference type="Proteomes" id="UP000025241">
    <property type="component" value="Chromosome I"/>
</dbReference>
<name>A0A024HCX5_PSEKB</name>
<gene>
    <name evidence="2" type="ORF">PKB_1341</name>
</gene>
<dbReference type="InterPro" id="IPR029058">
    <property type="entry name" value="AB_hydrolase_fold"/>
</dbReference>
<dbReference type="EMBL" id="HG322950">
    <property type="protein sequence ID" value="CDF82706.1"/>
    <property type="molecule type" value="Genomic_DNA"/>
</dbReference>
<keyword evidence="3" id="KW-1185">Reference proteome</keyword>
<dbReference type="InterPro" id="IPR010333">
    <property type="entry name" value="VirJ"/>
</dbReference>
<proteinExistence type="predicted"/>
<reference evidence="2 3" key="1">
    <citation type="submission" date="2013-03" db="EMBL/GenBank/DDBJ databases">
        <authorList>
            <person name="Linke B."/>
        </authorList>
    </citation>
    <scope>NUCLEOTIDE SEQUENCE [LARGE SCALE GENOMIC DNA]</scope>
    <source>
        <strain evidence="2 3">B13</strain>
    </source>
</reference>
<protein>
    <recommendedName>
        <fullName evidence="1">Bacterial virulence domain-containing protein</fullName>
    </recommendedName>
</protein>
<sequence>MSKRRWRLLAIVLLLIIAVTTAAAWLWLHPLSQAKLEHSKLPDGSPVTLASPGKRPTARVLVAVPQDQQLSDAQLLALAHDNGAKVAQFIFPEKDCAAQQHRAQAATNLLDGQPTLVAGVGPGGAYAWRWLAGQNDDKAKALSVAFSLGKPDCAATPLPQSAAHGHWVAAWNDNPDDDSARFTRTQQNAETVIADYYDNLQKVLDDQLKRLIQGGGDNFPVVEVPAAKPSETVTLFYSGDGGWRDLDRDVAGQMAELGYPVVGVDALRYFWEHKSPEQSAADLALMMQHYREKWGAKHFVLAGFSFGADVLPAIYNRLPEADKQQVSTILLLAMARSGSFEIEVQGWLGKAGKEAATGPEMAHLPAPKVFCVYGLDEKDESGCTQPQAVGENLELPGGHHFDENYPALAKRLVNAIRARQTQPNES</sequence>
<accession>A0A024HCX5</accession>